<evidence type="ECO:0000313" key="1">
    <source>
        <dbReference type="EMBL" id="SNR64642.1"/>
    </source>
</evidence>
<proteinExistence type="predicted"/>
<dbReference type="RefSeq" id="WP_089271809.1">
    <property type="nucleotide sequence ID" value="NZ_FZNN01000014.1"/>
</dbReference>
<dbReference type="Pfam" id="PF12096">
    <property type="entry name" value="DUF3572"/>
    <property type="match status" value="1"/>
</dbReference>
<dbReference type="OrthoDB" id="7356934at2"/>
<evidence type="ECO:0008006" key="3">
    <source>
        <dbReference type="Google" id="ProtNLM"/>
    </source>
</evidence>
<sequence length="94" mass="10405">MAIGRERAEVIGLQAVAWLAANEELLPIFQGSTGASEDDFRRGLSDPVFQGSVLDFLLMDDAWIMAFCDTQSLGYELLMQVRAMLPGGEQVHWT</sequence>
<dbReference type="Proteomes" id="UP000198417">
    <property type="component" value="Unassembled WGS sequence"/>
</dbReference>
<gene>
    <name evidence="1" type="ORF">SAMN06265370_11418</name>
</gene>
<protein>
    <recommendedName>
        <fullName evidence="3">DUF3572 domain-containing protein</fullName>
    </recommendedName>
</protein>
<dbReference type="InterPro" id="IPR021955">
    <property type="entry name" value="DUF3572"/>
</dbReference>
<name>A0A238Y0Z6_9RHOB</name>
<keyword evidence="2" id="KW-1185">Reference proteome</keyword>
<dbReference type="AlphaFoldDB" id="A0A238Y0Z6"/>
<organism evidence="1 2">
    <name type="scientific">Puniceibacterium sediminis</name>
    <dbReference type="NCBI Taxonomy" id="1608407"/>
    <lineage>
        <taxon>Bacteria</taxon>
        <taxon>Pseudomonadati</taxon>
        <taxon>Pseudomonadota</taxon>
        <taxon>Alphaproteobacteria</taxon>
        <taxon>Rhodobacterales</taxon>
        <taxon>Paracoccaceae</taxon>
        <taxon>Puniceibacterium</taxon>
    </lineage>
</organism>
<reference evidence="1 2" key="1">
    <citation type="submission" date="2017-06" db="EMBL/GenBank/DDBJ databases">
        <authorList>
            <person name="Kim H.J."/>
            <person name="Triplett B.A."/>
        </authorList>
    </citation>
    <scope>NUCLEOTIDE SEQUENCE [LARGE SCALE GENOMIC DNA]</scope>
    <source>
        <strain evidence="1 2">DSM 29052</strain>
    </source>
</reference>
<evidence type="ECO:0000313" key="2">
    <source>
        <dbReference type="Proteomes" id="UP000198417"/>
    </source>
</evidence>
<dbReference type="EMBL" id="FZNN01000014">
    <property type="protein sequence ID" value="SNR64642.1"/>
    <property type="molecule type" value="Genomic_DNA"/>
</dbReference>
<accession>A0A238Y0Z6</accession>